<keyword evidence="9" id="KW-1185">Reference proteome</keyword>
<keyword evidence="8" id="KW-0966">Cell projection</keyword>
<comment type="caution">
    <text evidence="8">The sequence shown here is derived from an EMBL/GenBank/DDBJ whole genome shotgun (WGS) entry which is preliminary data.</text>
</comment>
<dbReference type="PIRSF" id="PIRSF005419">
    <property type="entry name" value="FlhA"/>
    <property type="match status" value="1"/>
</dbReference>
<protein>
    <recommendedName>
        <fullName evidence="7">Flagellar biosynthesis protein FlhA</fullName>
    </recommendedName>
</protein>
<keyword evidence="6 7" id="KW-0472">Membrane</keyword>
<feature type="transmembrane region" description="Helical" evidence="7">
    <location>
        <begin position="188"/>
        <end position="209"/>
    </location>
</feature>
<feature type="transmembrane region" description="Helical" evidence="7">
    <location>
        <begin position="93"/>
        <end position="119"/>
    </location>
</feature>
<evidence type="ECO:0000256" key="7">
    <source>
        <dbReference type="RuleBase" id="RU364093"/>
    </source>
</evidence>
<keyword evidence="8" id="KW-0282">Flagellum</keyword>
<evidence type="ECO:0000313" key="9">
    <source>
        <dbReference type="Proteomes" id="UP001597541"/>
    </source>
</evidence>
<evidence type="ECO:0000256" key="2">
    <source>
        <dbReference type="ARBA" id="ARBA00008835"/>
    </source>
</evidence>
<dbReference type="PANTHER" id="PTHR30161:SF1">
    <property type="entry name" value="FLAGELLAR BIOSYNTHESIS PROTEIN FLHA-RELATED"/>
    <property type="match status" value="1"/>
</dbReference>
<evidence type="ECO:0000256" key="3">
    <source>
        <dbReference type="ARBA" id="ARBA00022475"/>
    </source>
</evidence>
<accession>A0ABW5PCN2</accession>
<evidence type="ECO:0000313" key="8">
    <source>
        <dbReference type="EMBL" id="MFD2613020.1"/>
    </source>
</evidence>
<comment type="subcellular location">
    <subcellularLocation>
        <location evidence="1 7">Cell membrane</location>
        <topology evidence="1 7">Multi-pass membrane protein</topology>
    </subcellularLocation>
</comment>
<keyword evidence="7" id="KW-0813">Transport</keyword>
<evidence type="ECO:0000256" key="1">
    <source>
        <dbReference type="ARBA" id="ARBA00004651"/>
    </source>
</evidence>
<dbReference type="InterPro" id="IPR042194">
    <property type="entry name" value="FHIPEP_1"/>
</dbReference>
<dbReference type="PANTHER" id="PTHR30161">
    <property type="entry name" value="FLAGELLAR EXPORT PROTEIN, MEMBRANE FLHA SUBUNIT-RELATED"/>
    <property type="match status" value="1"/>
</dbReference>
<dbReference type="Gene3D" id="3.40.30.60">
    <property type="entry name" value="FHIPEP family, domain 1"/>
    <property type="match status" value="1"/>
</dbReference>
<keyword evidence="7" id="KW-1006">Bacterial flagellum protein export</keyword>
<dbReference type="Pfam" id="PF00771">
    <property type="entry name" value="FHIPEP"/>
    <property type="match status" value="1"/>
</dbReference>
<dbReference type="InterPro" id="IPR042193">
    <property type="entry name" value="FHIPEP_3"/>
</dbReference>
<dbReference type="NCBIfam" id="TIGR01398">
    <property type="entry name" value="FlhA"/>
    <property type="match status" value="1"/>
</dbReference>
<evidence type="ECO:0000256" key="5">
    <source>
        <dbReference type="ARBA" id="ARBA00022989"/>
    </source>
</evidence>
<keyword evidence="5 7" id="KW-1133">Transmembrane helix</keyword>
<keyword evidence="7" id="KW-0653">Protein transport</keyword>
<dbReference type="InterPro" id="IPR042196">
    <property type="entry name" value="FHIPEP_4"/>
</dbReference>
<dbReference type="Gene3D" id="3.40.50.12790">
    <property type="entry name" value="FHIPEP family, domain 4"/>
    <property type="match status" value="1"/>
</dbReference>
<organism evidence="8 9">
    <name type="scientific">Paenibacillus gansuensis</name>
    <dbReference type="NCBI Taxonomy" id="306542"/>
    <lineage>
        <taxon>Bacteria</taxon>
        <taxon>Bacillati</taxon>
        <taxon>Bacillota</taxon>
        <taxon>Bacilli</taxon>
        <taxon>Bacillales</taxon>
        <taxon>Paenibacillaceae</taxon>
        <taxon>Paenibacillus</taxon>
    </lineage>
</organism>
<reference evidence="9" key="1">
    <citation type="journal article" date="2019" name="Int. J. Syst. Evol. Microbiol.">
        <title>The Global Catalogue of Microorganisms (GCM) 10K type strain sequencing project: providing services to taxonomists for standard genome sequencing and annotation.</title>
        <authorList>
            <consortium name="The Broad Institute Genomics Platform"/>
            <consortium name="The Broad Institute Genome Sequencing Center for Infectious Disease"/>
            <person name="Wu L."/>
            <person name="Ma J."/>
        </authorList>
    </citation>
    <scope>NUCLEOTIDE SEQUENCE [LARGE SCALE GENOMIC DNA]</scope>
    <source>
        <strain evidence="9">KCTC 3950</strain>
    </source>
</reference>
<sequence length="677" mass="74332">MRTKDLTILLGIIGIVLMMVLPLPIWLLDVLLIINISTALIILLVSMNTNEALQFSIFPALLLITTLFRLALNVSTTRNILSKAEAGHVVETFGNFVAGGQIAVGFVVFLILVVVQFIVITKGSERVAEVAARFTLDAMPGKQMSIDADLNAGLINEQQAKDRRSKIEREADFYGAMDGASKFVKGDAIAGIVILLINLLGGFIIGMAIHGMPFGEALHTYSILTIGDGLVSQIPALLISTAAGLIVTRSASEGNLSFDITSQLFSQPKLLYIVSGTVLLLGFFTPIGPISTVPIAGLLIYAAYTMQKNLERKQIQDEQLVEEQQIEEVRSPESVVSLLQVDPIEFEFGYGLIPLADTQQGGDLLDRIIMIRRQCALELGLVVPVIRIRDNIQLRPNEYVIKIKGNTVARGELLLNHYLAMSPGFDDDSIHGIETVEPAFGLPALWIDEANKERAELSGYTVVDPPSVVATHLTEVIKRHAHEILGRQETRSLVDNVKDSNPALVDELIPNVLSIGDIQKVLAKLLKEKVSIRDLVTIFETLADYGTYTKDPDVLTEYVRQALSRQITLQYTQTGEALRVITVGPSLEKKIAESVQQTEQGSYLAMDPSSTQAVYQKLAEQINKLIQSGQQPLILSSPTIRMYLRQLMDRTMQDIPVLSYSELEPNVEIQSVGVVNL</sequence>
<dbReference type="InterPro" id="IPR001712">
    <property type="entry name" value="T3SS_FHIPEP"/>
</dbReference>
<dbReference type="InterPro" id="IPR006301">
    <property type="entry name" value="FlhA"/>
</dbReference>
<comment type="similarity">
    <text evidence="2 7">Belongs to the FHIPEP (flagella/HR/invasion proteins export pore) family.</text>
</comment>
<dbReference type="InterPro" id="IPR025505">
    <property type="entry name" value="FHIPEP_CS"/>
</dbReference>
<feature type="transmembrane region" description="Helical" evidence="7">
    <location>
        <begin position="271"/>
        <end position="304"/>
    </location>
</feature>
<feature type="transmembrane region" description="Helical" evidence="7">
    <location>
        <begin position="230"/>
        <end position="251"/>
    </location>
</feature>
<proteinExistence type="inferred from homology"/>
<name>A0ABW5PCN2_9BACL</name>
<feature type="transmembrane region" description="Helical" evidence="7">
    <location>
        <begin position="30"/>
        <end position="47"/>
    </location>
</feature>
<comment type="function">
    <text evidence="7">Required for formation of the rod structure of the flagellar apparatus. Together with FliI and FliH, may constitute the export apparatus of flagellin.</text>
</comment>
<keyword evidence="8" id="KW-0969">Cilium</keyword>
<keyword evidence="4 7" id="KW-0812">Transmembrane</keyword>
<keyword evidence="7" id="KW-1005">Bacterial flagellum biogenesis</keyword>
<dbReference type="RefSeq" id="WP_377602907.1">
    <property type="nucleotide sequence ID" value="NZ_JBHUME010000007.1"/>
</dbReference>
<feature type="transmembrane region" description="Helical" evidence="7">
    <location>
        <begin position="53"/>
        <end position="72"/>
    </location>
</feature>
<dbReference type="Proteomes" id="UP001597541">
    <property type="component" value="Unassembled WGS sequence"/>
</dbReference>
<evidence type="ECO:0000256" key="6">
    <source>
        <dbReference type="ARBA" id="ARBA00023136"/>
    </source>
</evidence>
<keyword evidence="3 7" id="KW-1003">Cell membrane</keyword>
<feature type="transmembrane region" description="Helical" evidence="7">
    <location>
        <begin position="6"/>
        <end position="23"/>
    </location>
</feature>
<gene>
    <name evidence="7 8" type="primary">flhA</name>
    <name evidence="8" type="ORF">ACFSUF_11355</name>
</gene>
<dbReference type="Gene3D" id="1.10.8.540">
    <property type="entry name" value="FHIPEP family, domain 3"/>
    <property type="match status" value="1"/>
</dbReference>
<evidence type="ECO:0000256" key="4">
    <source>
        <dbReference type="ARBA" id="ARBA00022692"/>
    </source>
</evidence>
<dbReference type="PROSITE" id="PS00994">
    <property type="entry name" value="FHIPEP"/>
    <property type="match status" value="1"/>
</dbReference>
<dbReference type="PRINTS" id="PR00949">
    <property type="entry name" value="TYPE3IMAPROT"/>
</dbReference>
<dbReference type="EMBL" id="JBHUME010000007">
    <property type="protein sequence ID" value="MFD2613020.1"/>
    <property type="molecule type" value="Genomic_DNA"/>
</dbReference>